<proteinExistence type="predicted"/>
<evidence type="ECO:0000313" key="3">
    <source>
        <dbReference type="Proteomes" id="UP000280726"/>
    </source>
</evidence>
<feature type="chain" id="PRO_5018007703" evidence="1">
    <location>
        <begin position="22"/>
        <end position="425"/>
    </location>
</feature>
<name>A0A3N4ZAL2_9MICO</name>
<feature type="signal peptide" evidence="1">
    <location>
        <begin position="1"/>
        <end position="21"/>
    </location>
</feature>
<dbReference type="PROSITE" id="PS51257">
    <property type="entry name" value="PROKAR_LIPOPROTEIN"/>
    <property type="match status" value="1"/>
</dbReference>
<evidence type="ECO:0000313" key="2">
    <source>
        <dbReference type="EMBL" id="RPF29114.1"/>
    </source>
</evidence>
<reference evidence="2 3" key="1">
    <citation type="submission" date="2018-11" db="EMBL/GenBank/DDBJ databases">
        <title>Sequencing the genomes of 1000 actinobacteria strains.</title>
        <authorList>
            <person name="Klenk H.-P."/>
        </authorList>
    </citation>
    <scope>NUCLEOTIDE SEQUENCE [LARGE SCALE GENOMIC DNA]</scope>
    <source>
        <strain evidence="2 3">DSM 14418</strain>
    </source>
</reference>
<protein>
    <submittedName>
        <fullName evidence="2">Alpha-1,4-digalacturonate transport system substrate-binding protein</fullName>
    </submittedName>
</protein>
<accession>A0A3N4ZAL2</accession>
<evidence type="ECO:0000256" key="1">
    <source>
        <dbReference type="SAM" id="SignalP"/>
    </source>
</evidence>
<keyword evidence="3" id="KW-1185">Reference proteome</keyword>
<dbReference type="Gene3D" id="3.40.190.10">
    <property type="entry name" value="Periplasmic binding protein-like II"/>
    <property type="match status" value="1"/>
</dbReference>
<dbReference type="InterPro" id="IPR050490">
    <property type="entry name" value="Bact_solute-bd_prot1"/>
</dbReference>
<comment type="caution">
    <text evidence="2">The sequence shown here is derived from an EMBL/GenBank/DDBJ whole genome shotgun (WGS) entry which is preliminary data.</text>
</comment>
<keyword evidence="1" id="KW-0732">Signal</keyword>
<organism evidence="2 3">
    <name type="scientific">Georgenia muralis</name>
    <dbReference type="NCBI Taxonomy" id="154117"/>
    <lineage>
        <taxon>Bacteria</taxon>
        <taxon>Bacillati</taxon>
        <taxon>Actinomycetota</taxon>
        <taxon>Actinomycetes</taxon>
        <taxon>Micrococcales</taxon>
        <taxon>Bogoriellaceae</taxon>
        <taxon>Georgenia</taxon>
    </lineage>
</organism>
<dbReference type="EMBL" id="RKRA01000001">
    <property type="protein sequence ID" value="RPF29114.1"/>
    <property type="molecule type" value="Genomic_DNA"/>
</dbReference>
<dbReference type="Pfam" id="PF13416">
    <property type="entry name" value="SBP_bac_8"/>
    <property type="match status" value="1"/>
</dbReference>
<dbReference type="Proteomes" id="UP000280726">
    <property type="component" value="Unassembled WGS sequence"/>
</dbReference>
<dbReference type="PANTHER" id="PTHR43649">
    <property type="entry name" value="ARABINOSE-BINDING PROTEIN-RELATED"/>
    <property type="match status" value="1"/>
</dbReference>
<dbReference type="OrthoDB" id="6416561at2"/>
<dbReference type="RefSeq" id="WP_123919832.1">
    <property type="nucleotide sequence ID" value="NZ_RKRA01000001.1"/>
</dbReference>
<sequence>MFRSRRVTAAIATGVLLSAVAACGGGGDTEGGDAAPEEPLQFFLSGDANQGGGYAHMAEKYEEETGVTVEIVDLANEDLPTKLKNAAQADDMPALARVGGVDPVWRDITMDLSGILEGSDIREDLAAIDEDGKVLSLPSDITAVGLFINKSLFDEAGVEYPTSADDIWTWDEYVAAVKEVQEKTDTTYGMVMDRSSHRLKAFLYEFGSEYFQADENGEFSTNDATKEALEYFNSLNDDSFMPRSVWLSDADGNALFKSGDVVSYYSGSWQIADFAENIADFEWASVRLPAQPVRSTNFGNAASVVVFEGTGQEQAAYDFVEWLYEPENYRELSETSGFLPAIDGLEVTYAEHADAFELYNEEISSSDPIAGEIKRRDLAYEILGRATEGDPVRDETVKYLNGEQDVDTTIENINALLTDQLGELP</sequence>
<dbReference type="SUPFAM" id="SSF53850">
    <property type="entry name" value="Periplasmic binding protein-like II"/>
    <property type="match status" value="1"/>
</dbReference>
<gene>
    <name evidence="2" type="ORF">EDD32_3674</name>
</gene>
<dbReference type="InterPro" id="IPR006059">
    <property type="entry name" value="SBP"/>
</dbReference>
<dbReference type="PANTHER" id="PTHR43649:SF12">
    <property type="entry name" value="DIACETYLCHITOBIOSE BINDING PROTEIN DASA"/>
    <property type="match status" value="1"/>
</dbReference>
<dbReference type="AlphaFoldDB" id="A0A3N4ZAL2"/>